<comment type="caution">
    <text evidence="2">The sequence shown here is derived from an EMBL/GenBank/DDBJ whole genome shotgun (WGS) entry which is preliminary data.</text>
</comment>
<name>A0A9Q1IKE2_SYNKA</name>
<protein>
    <submittedName>
        <fullName evidence="2">Uncharacterized protein</fullName>
    </submittedName>
</protein>
<evidence type="ECO:0000313" key="3">
    <source>
        <dbReference type="Proteomes" id="UP001152622"/>
    </source>
</evidence>
<gene>
    <name evidence="2" type="ORF">SKAU_G00293380</name>
</gene>
<accession>A0A9Q1IKE2</accession>
<keyword evidence="3" id="KW-1185">Reference proteome</keyword>
<feature type="transmembrane region" description="Helical" evidence="1">
    <location>
        <begin position="47"/>
        <end position="66"/>
    </location>
</feature>
<keyword evidence="1" id="KW-1133">Transmembrane helix</keyword>
<keyword evidence="1" id="KW-0812">Transmembrane</keyword>
<reference evidence="2" key="1">
    <citation type="journal article" date="2023" name="Science">
        <title>Genome structures resolve the early diversification of teleost fishes.</title>
        <authorList>
            <person name="Parey E."/>
            <person name="Louis A."/>
            <person name="Montfort J."/>
            <person name="Bouchez O."/>
            <person name="Roques C."/>
            <person name="Iampietro C."/>
            <person name="Lluch J."/>
            <person name="Castinel A."/>
            <person name="Donnadieu C."/>
            <person name="Desvignes T."/>
            <person name="Floi Bucao C."/>
            <person name="Jouanno E."/>
            <person name="Wen M."/>
            <person name="Mejri S."/>
            <person name="Dirks R."/>
            <person name="Jansen H."/>
            <person name="Henkel C."/>
            <person name="Chen W.J."/>
            <person name="Zahm M."/>
            <person name="Cabau C."/>
            <person name="Klopp C."/>
            <person name="Thompson A.W."/>
            <person name="Robinson-Rechavi M."/>
            <person name="Braasch I."/>
            <person name="Lecointre G."/>
            <person name="Bobe J."/>
            <person name="Postlethwait J.H."/>
            <person name="Berthelot C."/>
            <person name="Roest Crollius H."/>
            <person name="Guiguen Y."/>
        </authorList>
    </citation>
    <scope>NUCLEOTIDE SEQUENCE</scope>
    <source>
        <strain evidence="2">WJC10195</strain>
    </source>
</reference>
<sequence length="196" mass="21486">MNSMNTTGLNYTDDLGHSYQYSIPGADDELYQEYKPVPRNLIPLPKAVLYLLMAALVVVAVAYAIVGHLIKDLARDIADCVLGPNEDDSKKDSNLRCITPTHIATRLSLSHTNAFHVWDQDDVVIPPSPEESPQSSPLLLAALPYIPSFLPGHGIVESPALTHSLPREIIEPLSQTYGQNAEHATPSAYFRTQDAN</sequence>
<dbReference type="EMBL" id="JAINUF010000012">
    <property type="protein sequence ID" value="KAJ8345145.1"/>
    <property type="molecule type" value="Genomic_DNA"/>
</dbReference>
<evidence type="ECO:0000256" key="1">
    <source>
        <dbReference type="SAM" id="Phobius"/>
    </source>
</evidence>
<dbReference type="AlphaFoldDB" id="A0A9Q1IKE2"/>
<proteinExistence type="predicted"/>
<keyword evidence="1" id="KW-0472">Membrane</keyword>
<dbReference type="Proteomes" id="UP001152622">
    <property type="component" value="Chromosome 12"/>
</dbReference>
<organism evidence="2 3">
    <name type="scientific">Synaphobranchus kaupii</name>
    <name type="common">Kaup's arrowtooth eel</name>
    <dbReference type="NCBI Taxonomy" id="118154"/>
    <lineage>
        <taxon>Eukaryota</taxon>
        <taxon>Metazoa</taxon>
        <taxon>Chordata</taxon>
        <taxon>Craniata</taxon>
        <taxon>Vertebrata</taxon>
        <taxon>Euteleostomi</taxon>
        <taxon>Actinopterygii</taxon>
        <taxon>Neopterygii</taxon>
        <taxon>Teleostei</taxon>
        <taxon>Anguilliformes</taxon>
        <taxon>Synaphobranchidae</taxon>
        <taxon>Synaphobranchus</taxon>
    </lineage>
</organism>
<dbReference type="OrthoDB" id="8848457at2759"/>
<evidence type="ECO:0000313" key="2">
    <source>
        <dbReference type="EMBL" id="KAJ8345145.1"/>
    </source>
</evidence>